<protein>
    <recommendedName>
        <fullName evidence="1">Transposase (putative) gypsy type domain-containing protein</fullName>
    </recommendedName>
</protein>
<dbReference type="Proteomes" id="UP000257109">
    <property type="component" value="Unassembled WGS sequence"/>
</dbReference>
<dbReference type="AlphaFoldDB" id="A0A371FDP1"/>
<keyword evidence="3" id="KW-1185">Reference proteome</keyword>
<organism evidence="2 3">
    <name type="scientific">Mucuna pruriens</name>
    <name type="common">Velvet bean</name>
    <name type="synonym">Dolichos pruriens</name>
    <dbReference type="NCBI Taxonomy" id="157652"/>
    <lineage>
        <taxon>Eukaryota</taxon>
        <taxon>Viridiplantae</taxon>
        <taxon>Streptophyta</taxon>
        <taxon>Embryophyta</taxon>
        <taxon>Tracheophyta</taxon>
        <taxon>Spermatophyta</taxon>
        <taxon>Magnoliopsida</taxon>
        <taxon>eudicotyledons</taxon>
        <taxon>Gunneridae</taxon>
        <taxon>Pentapetalae</taxon>
        <taxon>rosids</taxon>
        <taxon>fabids</taxon>
        <taxon>Fabales</taxon>
        <taxon>Fabaceae</taxon>
        <taxon>Papilionoideae</taxon>
        <taxon>50 kb inversion clade</taxon>
        <taxon>NPAAA clade</taxon>
        <taxon>indigoferoid/millettioid clade</taxon>
        <taxon>Phaseoleae</taxon>
        <taxon>Mucuna</taxon>
    </lineage>
</organism>
<dbReference type="InterPro" id="IPR007321">
    <property type="entry name" value="Transposase_28"/>
</dbReference>
<reference evidence="2" key="1">
    <citation type="submission" date="2018-05" db="EMBL/GenBank/DDBJ databases">
        <title>Draft genome of Mucuna pruriens seed.</title>
        <authorList>
            <person name="Nnadi N.E."/>
            <person name="Vos R."/>
            <person name="Hasami M.H."/>
            <person name="Devisetty U.K."/>
            <person name="Aguiy J.C."/>
        </authorList>
    </citation>
    <scope>NUCLEOTIDE SEQUENCE [LARGE SCALE GENOMIC DNA]</scope>
    <source>
        <strain evidence="2">JCA_2017</strain>
    </source>
</reference>
<feature type="non-terminal residue" evidence="2">
    <location>
        <position position="1"/>
    </location>
</feature>
<dbReference type="Pfam" id="PF04195">
    <property type="entry name" value="Transposase_28"/>
    <property type="match status" value="1"/>
</dbReference>
<comment type="caution">
    <text evidence="2">The sequence shown here is derived from an EMBL/GenBank/DDBJ whole genome shotgun (WGS) entry which is preliminary data.</text>
</comment>
<evidence type="ECO:0000259" key="1">
    <source>
        <dbReference type="Pfam" id="PF04195"/>
    </source>
</evidence>
<gene>
    <name evidence="2" type="ORF">CR513_43598</name>
</gene>
<dbReference type="OrthoDB" id="1436751at2759"/>
<sequence>MEVEAVSSSPRDDNPYVPLRKGRFPLDLGIAIPFDDYEADLLQILGVMPSQLHPNGWAAMQAFRVLCHSLRMHPRASLFLAHYSTHISAKVGWVSLSSLPKVNLFNAYSTSYKDFKNHYVKICAFGGASFVMDEKSMPLYWQESQKL</sequence>
<evidence type="ECO:0000313" key="2">
    <source>
        <dbReference type="EMBL" id="RDX76414.1"/>
    </source>
</evidence>
<proteinExistence type="predicted"/>
<dbReference type="EMBL" id="QJKJ01009514">
    <property type="protein sequence ID" value="RDX76414.1"/>
    <property type="molecule type" value="Genomic_DNA"/>
</dbReference>
<name>A0A371FDP1_MUCPR</name>
<evidence type="ECO:0000313" key="3">
    <source>
        <dbReference type="Proteomes" id="UP000257109"/>
    </source>
</evidence>
<feature type="domain" description="Transposase (putative) gypsy type" evidence="1">
    <location>
        <begin position="28"/>
        <end position="84"/>
    </location>
</feature>
<accession>A0A371FDP1</accession>